<evidence type="ECO:0000259" key="2">
    <source>
        <dbReference type="Pfam" id="PF08787"/>
    </source>
</evidence>
<proteinExistence type="predicted"/>
<name>A0AAW1Y3Q1_RUBAR</name>
<feature type="domain" description="Alginate lyase 2" evidence="2">
    <location>
        <begin position="43"/>
        <end position="105"/>
    </location>
</feature>
<dbReference type="InterPro" id="IPR014895">
    <property type="entry name" value="Alginate_lyase_2"/>
</dbReference>
<organism evidence="3 4">
    <name type="scientific">Rubus argutus</name>
    <name type="common">Southern blackberry</name>
    <dbReference type="NCBI Taxonomy" id="59490"/>
    <lineage>
        <taxon>Eukaryota</taxon>
        <taxon>Viridiplantae</taxon>
        <taxon>Streptophyta</taxon>
        <taxon>Embryophyta</taxon>
        <taxon>Tracheophyta</taxon>
        <taxon>Spermatophyta</taxon>
        <taxon>Magnoliopsida</taxon>
        <taxon>eudicotyledons</taxon>
        <taxon>Gunneridae</taxon>
        <taxon>Pentapetalae</taxon>
        <taxon>rosids</taxon>
        <taxon>fabids</taxon>
        <taxon>Rosales</taxon>
        <taxon>Rosaceae</taxon>
        <taxon>Rosoideae</taxon>
        <taxon>Rosoideae incertae sedis</taxon>
        <taxon>Rubus</taxon>
    </lineage>
</organism>
<evidence type="ECO:0000256" key="1">
    <source>
        <dbReference type="SAM" id="SignalP"/>
    </source>
</evidence>
<comment type="caution">
    <text evidence="3">The sequence shown here is derived from an EMBL/GenBank/DDBJ whole genome shotgun (WGS) entry which is preliminary data.</text>
</comment>
<accession>A0AAW1Y3Q1</accession>
<sequence>MMMSTCSYYKKVLFLLFLSSLLRQFCTAADPTDGFTQVQLTDQNFKLQQPYDKSPAERYININGVEKFWVYTNDKPFMQDSPTRPRTEMRISGYDYTSGVWQFEGNFFCAARQHRCYNNAALTGSSNYMESRWKGIKVFNK</sequence>
<dbReference type="PANTHER" id="PTHR33681">
    <property type="entry name" value="BINDING PROTEIN, PUTATIVE, EXPRESSED-RELATED"/>
    <property type="match status" value="1"/>
</dbReference>
<gene>
    <name evidence="3" type="ORF">M0R45_009454</name>
</gene>
<feature type="signal peptide" evidence="1">
    <location>
        <begin position="1"/>
        <end position="28"/>
    </location>
</feature>
<reference evidence="3 4" key="1">
    <citation type="journal article" date="2023" name="G3 (Bethesda)">
        <title>A chromosome-length genome assembly and annotation of blackberry (Rubus argutus, cv. 'Hillquist').</title>
        <authorList>
            <person name="Bruna T."/>
            <person name="Aryal R."/>
            <person name="Dudchenko O."/>
            <person name="Sargent D.J."/>
            <person name="Mead D."/>
            <person name="Buti M."/>
            <person name="Cavallini A."/>
            <person name="Hytonen T."/>
            <person name="Andres J."/>
            <person name="Pham M."/>
            <person name="Weisz D."/>
            <person name="Mascagni F."/>
            <person name="Usai G."/>
            <person name="Natali L."/>
            <person name="Bassil N."/>
            <person name="Fernandez G.E."/>
            <person name="Lomsadze A."/>
            <person name="Armour M."/>
            <person name="Olukolu B."/>
            <person name="Poorten T."/>
            <person name="Britton C."/>
            <person name="Davik J."/>
            <person name="Ashrafi H."/>
            <person name="Aiden E.L."/>
            <person name="Borodovsky M."/>
            <person name="Worthington M."/>
        </authorList>
    </citation>
    <scope>NUCLEOTIDE SEQUENCE [LARGE SCALE GENOMIC DNA]</scope>
    <source>
        <strain evidence="3">PI 553951</strain>
    </source>
</reference>
<dbReference type="PANTHER" id="PTHR33681:SF13">
    <property type="entry name" value="ALGINATE LYASE 2 DOMAIN-CONTAINING PROTEIN"/>
    <property type="match status" value="1"/>
</dbReference>
<keyword evidence="4" id="KW-1185">Reference proteome</keyword>
<evidence type="ECO:0000313" key="3">
    <source>
        <dbReference type="EMBL" id="KAK9943861.1"/>
    </source>
</evidence>
<evidence type="ECO:0000313" key="4">
    <source>
        <dbReference type="Proteomes" id="UP001457282"/>
    </source>
</evidence>
<dbReference type="EMBL" id="JBEDUW010000002">
    <property type="protein sequence ID" value="KAK9943861.1"/>
    <property type="molecule type" value="Genomic_DNA"/>
</dbReference>
<dbReference type="AlphaFoldDB" id="A0AAW1Y3Q1"/>
<protein>
    <recommendedName>
        <fullName evidence="2">Alginate lyase 2 domain-containing protein</fullName>
    </recommendedName>
</protein>
<dbReference type="Proteomes" id="UP001457282">
    <property type="component" value="Unassembled WGS sequence"/>
</dbReference>
<dbReference type="Pfam" id="PF08787">
    <property type="entry name" value="Alginate_lyase2"/>
    <property type="match status" value="1"/>
</dbReference>
<keyword evidence="1" id="KW-0732">Signal</keyword>
<feature type="chain" id="PRO_5043609806" description="Alginate lyase 2 domain-containing protein" evidence="1">
    <location>
        <begin position="29"/>
        <end position="141"/>
    </location>
</feature>